<keyword evidence="11" id="KW-1185">Reference proteome</keyword>
<dbReference type="GO" id="GO:0016020">
    <property type="term" value="C:membrane"/>
    <property type="evidence" value="ECO:0007669"/>
    <property type="project" value="UniProtKB-SubCell"/>
</dbReference>
<dbReference type="PANTHER" id="PTHR13929:SF0">
    <property type="entry name" value="UBIA PRENYLTRANSFERASE DOMAIN-CONTAINING PROTEIN 1"/>
    <property type="match status" value="1"/>
</dbReference>
<dbReference type="PhylomeDB" id="A0A0G4GBB4"/>
<evidence type="ECO:0008006" key="12">
    <source>
        <dbReference type="Google" id="ProtNLM"/>
    </source>
</evidence>
<evidence type="ECO:0000256" key="7">
    <source>
        <dbReference type="ARBA" id="ARBA00023136"/>
    </source>
</evidence>
<evidence type="ECO:0000313" key="11">
    <source>
        <dbReference type="Proteomes" id="UP000041254"/>
    </source>
</evidence>
<dbReference type="InterPro" id="IPR026046">
    <property type="entry name" value="UBIAD1"/>
</dbReference>
<sequence>MTVPVRRTAPTKQPPTATPVPADDQKCSSPPPPTPTGQVAAHYVIEAFRPWSLSPTLCTSALGAAVAWRSEGMFSLPVFLLQLAVCAALQSVANLLNTYFDHKKGFDTREHNADPTLVEDRLTVIQVLILMAGSWLVSGIAGVQLARLAPPGVDPLTLLLFIVGGAFIASIYSAPPGLKYIGLGDVGVFAAWSLQALFSFFVQTGKLSLLPFWRALPLVLHTVAILHANNTRDIKNDLNAGGRTLAAVVGLDASVWLYKALVIVPYGLAMIRVLMTNLWYALPLITMPIAKGLVKRFEGRHFKSGVVEDTAKMQLLFGALTCIAEANKPMIPLHALVIVVMKQMAERMVDKQQQ</sequence>
<gene>
    <name evidence="10" type="ORF">Vbra_7</name>
</gene>
<dbReference type="InParanoid" id="A0A0G4GBB4"/>
<reference evidence="10 11" key="1">
    <citation type="submission" date="2014-11" db="EMBL/GenBank/DDBJ databases">
        <authorList>
            <person name="Zhu J."/>
            <person name="Qi W."/>
            <person name="Song R."/>
        </authorList>
    </citation>
    <scope>NUCLEOTIDE SEQUENCE [LARGE SCALE GENOMIC DNA]</scope>
</reference>
<keyword evidence="5 9" id="KW-0812">Transmembrane</keyword>
<keyword evidence="7 9" id="KW-0472">Membrane</keyword>
<feature type="transmembrane region" description="Helical" evidence="9">
    <location>
        <begin position="121"/>
        <end position="143"/>
    </location>
</feature>
<evidence type="ECO:0000256" key="2">
    <source>
        <dbReference type="ARBA" id="ARBA00004863"/>
    </source>
</evidence>
<comment type="pathway">
    <text evidence="2">Quinol/quinone metabolism; menaquinone biosynthesis.</text>
</comment>
<dbReference type="UniPathway" id="UPA00079"/>
<protein>
    <recommendedName>
        <fullName evidence="12">1,4-dihydroxy-2-naphthoate octaprenyltransferase</fullName>
    </recommendedName>
</protein>
<dbReference type="AlphaFoldDB" id="A0A0G4GBB4"/>
<dbReference type="GO" id="GO:0042371">
    <property type="term" value="P:vitamin K biosynthetic process"/>
    <property type="evidence" value="ECO:0007669"/>
    <property type="project" value="TreeGrafter"/>
</dbReference>
<dbReference type="Pfam" id="PF01040">
    <property type="entry name" value="UbiA"/>
    <property type="match status" value="1"/>
</dbReference>
<keyword evidence="6 9" id="KW-1133">Transmembrane helix</keyword>
<evidence type="ECO:0000256" key="3">
    <source>
        <dbReference type="ARBA" id="ARBA00022428"/>
    </source>
</evidence>
<evidence type="ECO:0000256" key="8">
    <source>
        <dbReference type="SAM" id="MobiDB-lite"/>
    </source>
</evidence>
<dbReference type="Proteomes" id="UP000041254">
    <property type="component" value="Unassembled WGS sequence"/>
</dbReference>
<dbReference type="GO" id="GO:0004659">
    <property type="term" value="F:prenyltransferase activity"/>
    <property type="evidence" value="ECO:0007669"/>
    <property type="project" value="InterPro"/>
</dbReference>
<dbReference type="InterPro" id="IPR000537">
    <property type="entry name" value="UbiA_prenyltransferase"/>
</dbReference>
<dbReference type="VEuPathDB" id="CryptoDB:Vbra_7"/>
<dbReference type="OrthoDB" id="203513at2759"/>
<name>A0A0G4GBB4_VITBC</name>
<evidence type="ECO:0000256" key="5">
    <source>
        <dbReference type="ARBA" id="ARBA00022692"/>
    </source>
</evidence>
<dbReference type="STRING" id="1169540.A0A0G4GBB4"/>
<evidence type="ECO:0000313" key="10">
    <source>
        <dbReference type="EMBL" id="CEM26439.1"/>
    </source>
</evidence>
<dbReference type="PANTHER" id="PTHR13929">
    <property type="entry name" value="1,4-DIHYDROXY-2-NAPHTHOATE OCTAPRENYLTRANSFERASE"/>
    <property type="match status" value="1"/>
</dbReference>
<keyword evidence="3" id="KW-0474">Menaquinone biosynthesis</keyword>
<dbReference type="OMA" id="QWIEGAR"/>
<dbReference type="InterPro" id="IPR044878">
    <property type="entry name" value="UbiA_sf"/>
</dbReference>
<feature type="region of interest" description="Disordered" evidence="8">
    <location>
        <begin position="1"/>
        <end position="35"/>
    </location>
</feature>
<evidence type="ECO:0000256" key="4">
    <source>
        <dbReference type="ARBA" id="ARBA00022679"/>
    </source>
</evidence>
<evidence type="ECO:0000256" key="1">
    <source>
        <dbReference type="ARBA" id="ARBA00004141"/>
    </source>
</evidence>
<feature type="transmembrane region" description="Helical" evidence="9">
    <location>
        <begin position="155"/>
        <end position="173"/>
    </location>
</feature>
<proteinExistence type="predicted"/>
<dbReference type="Gene3D" id="1.10.357.140">
    <property type="entry name" value="UbiA prenyltransferase"/>
    <property type="match status" value="1"/>
</dbReference>
<organism evidence="10 11">
    <name type="scientific">Vitrella brassicaformis (strain CCMP3155)</name>
    <dbReference type="NCBI Taxonomy" id="1169540"/>
    <lineage>
        <taxon>Eukaryota</taxon>
        <taxon>Sar</taxon>
        <taxon>Alveolata</taxon>
        <taxon>Colpodellida</taxon>
        <taxon>Vitrellaceae</taxon>
        <taxon>Vitrella</taxon>
    </lineage>
</organism>
<dbReference type="GO" id="GO:0009234">
    <property type="term" value="P:menaquinone biosynthetic process"/>
    <property type="evidence" value="ECO:0007669"/>
    <property type="project" value="UniProtKB-UniPathway"/>
</dbReference>
<keyword evidence="4" id="KW-0808">Transferase</keyword>
<feature type="transmembrane region" description="Helical" evidence="9">
    <location>
        <begin position="79"/>
        <end position="100"/>
    </location>
</feature>
<feature type="transmembrane region" description="Helical" evidence="9">
    <location>
        <begin position="180"/>
        <end position="202"/>
    </location>
</feature>
<accession>A0A0G4GBB4</accession>
<comment type="subcellular location">
    <subcellularLocation>
        <location evidence="1">Membrane</location>
        <topology evidence="1">Multi-pass membrane protein</topology>
    </subcellularLocation>
</comment>
<dbReference type="CDD" id="cd13962">
    <property type="entry name" value="PT_UbiA_UBIAD1"/>
    <property type="match status" value="1"/>
</dbReference>
<evidence type="ECO:0000256" key="9">
    <source>
        <dbReference type="SAM" id="Phobius"/>
    </source>
</evidence>
<evidence type="ECO:0000256" key="6">
    <source>
        <dbReference type="ARBA" id="ARBA00022989"/>
    </source>
</evidence>
<dbReference type="EMBL" id="CDMY01000615">
    <property type="protein sequence ID" value="CEM26439.1"/>
    <property type="molecule type" value="Genomic_DNA"/>
</dbReference>